<protein>
    <submittedName>
        <fullName evidence="1">Uncharacterized protein</fullName>
    </submittedName>
</protein>
<dbReference type="AlphaFoldDB" id="A0AAV8QU64"/>
<dbReference type="Proteomes" id="UP001222027">
    <property type="component" value="Unassembled WGS sequence"/>
</dbReference>
<accession>A0AAV8QU64</accession>
<name>A0AAV8QU64_ENSVE</name>
<gene>
    <name evidence="1" type="ORF">OPV22_016573</name>
</gene>
<proteinExistence type="predicted"/>
<evidence type="ECO:0000313" key="2">
    <source>
        <dbReference type="Proteomes" id="UP001222027"/>
    </source>
</evidence>
<sequence length="93" mass="10465">MIGGCKRITQIDESCWQAHAGEQVSRITYPELEICKWLHAGLEVVLIKVNLPKFHPPHPRCLVEKGVYSFLRGLSLGAVAMLDSALWYSSQRS</sequence>
<reference evidence="1 2" key="1">
    <citation type="submission" date="2022-12" db="EMBL/GenBank/DDBJ databases">
        <title>Chromosome-scale assembly of the Ensete ventricosum genome.</title>
        <authorList>
            <person name="Dussert Y."/>
            <person name="Stocks J."/>
            <person name="Wendawek A."/>
            <person name="Woldeyes F."/>
            <person name="Nichols R.A."/>
            <person name="Borrell J.S."/>
        </authorList>
    </citation>
    <scope>NUCLEOTIDE SEQUENCE [LARGE SCALE GENOMIC DNA]</scope>
    <source>
        <strain evidence="2">cv. Maze</strain>
        <tissue evidence="1">Seeds</tissue>
    </source>
</reference>
<keyword evidence="2" id="KW-1185">Reference proteome</keyword>
<evidence type="ECO:0000313" key="1">
    <source>
        <dbReference type="EMBL" id="KAJ8484088.1"/>
    </source>
</evidence>
<organism evidence="1 2">
    <name type="scientific">Ensete ventricosum</name>
    <name type="common">Abyssinian banana</name>
    <name type="synonym">Musa ensete</name>
    <dbReference type="NCBI Taxonomy" id="4639"/>
    <lineage>
        <taxon>Eukaryota</taxon>
        <taxon>Viridiplantae</taxon>
        <taxon>Streptophyta</taxon>
        <taxon>Embryophyta</taxon>
        <taxon>Tracheophyta</taxon>
        <taxon>Spermatophyta</taxon>
        <taxon>Magnoliopsida</taxon>
        <taxon>Liliopsida</taxon>
        <taxon>Zingiberales</taxon>
        <taxon>Musaceae</taxon>
        <taxon>Ensete</taxon>
    </lineage>
</organism>
<comment type="caution">
    <text evidence="1">The sequence shown here is derived from an EMBL/GenBank/DDBJ whole genome shotgun (WGS) entry which is preliminary data.</text>
</comment>
<dbReference type="EMBL" id="JAQQAF010000005">
    <property type="protein sequence ID" value="KAJ8484088.1"/>
    <property type="molecule type" value="Genomic_DNA"/>
</dbReference>